<feature type="compositionally biased region" description="Low complexity" evidence="1">
    <location>
        <begin position="100"/>
        <end position="111"/>
    </location>
</feature>
<dbReference type="RefSeq" id="XP_008875442.1">
    <property type="nucleotide sequence ID" value="XM_008877220.1"/>
</dbReference>
<organism evidence="3">
    <name type="scientific">Aphanomyces invadans</name>
    <dbReference type="NCBI Taxonomy" id="157072"/>
    <lineage>
        <taxon>Eukaryota</taxon>
        <taxon>Sar</taxon>
        <taxon>Stramenopiles</taxon>
        <taxon>Oomycota</taxon>
        <taxon>Saprolegniomycetes</taxon>
        <taxon>Saprolegniales</taxon>
        <taxon>Verrucalvaceae</taxon>
        <taxon>Aphanomyces</taxon>
    </lineage>
</organism>
<dbReference type="PRINTS" id="PR01217">
    <property type="entry name" value="PRICHEXTENSN"/>
</dbReference>
<feature type="region of interest" description="Disordered" evidence="1">
    <location>
        <begin position="1"/>
        <end position="114"/>
    </location>
</feature>
<evidence type="ECO:0000313" key="3">
    <source>
        <dbReference type="EMBL" id="ETV96131.1"/>
    </source>
</evidence>
<feature type="compositionally biased region" description="Low complexity" evidence="1">
    <location>
        <begin position="79"/>
        <end position="90"/>
    </location>
</feature>
<name>A0A024TR74_9STRA</name>
<gene>
    <name evidence="3" type="ORF">H310_10764</name>
</gene>
<feature type="compositionally biased region" description="Pro residues" evidence="1">
    <location>
        <begin position="10"/>
        <end position="20"/>
    </location>
</feature>
<dbReference type="VEuPathDB" id="FungiDB:H310_10764"/>
<sequence length="348" mass="36374">MADDITIGPPVDPTRTPRPFPTTTLTLPPPTSTWVPAPSTTSFPQTTSPTSTSPPSPSSNKPTPSPSTSSPNPWPQPPSTSSSPDAPSPSRSNAESKPIPSTSVPTTVSSTGPYLSSRVPDVVAAETVPTPDVVVGDSRADRTPASTATSALSSDDTTSSLGSSLIVIVGVCVVGSVAVFLALRRRRQTNKNRMTMVSPPVTRGRHNGPTDWCDRSPHHHISFVDAILTKRGPPVSLYSPGSTRGFDSLEQLSKVAPPPSYVTSVGATGLAVTTTYGKAVKDPPSNHERVALEPPRRLNMAVAATVPSSAPSHVVEDVITLGLPRRERIEVQQVMASPASSSQTTFSL</sequence>
<feature type="compositionally biased region" description="Low complexity" evidence="1">
    <location>
        <begin position="21"/>
        <end position="51"/>
    </location>
</feature>
<protein>
    <submittedName>
        <fullName evidence="3">Uncharacterized protein</fullName>
    </submittedName>
</protein>
<dbReference type="OrthoDB" id="88327at2759"/>
<evidence type="ECO:0000256" key="2">
    <source>
        <dbReference type="SAM" id="Phobius"/>
    </source>
</evidence>
<reference evidence="3" key="1">
    <citation type="submission" date="2013-12" db="EMBL/GenBank/DDBJ databases">
        <title>The Genome Sequence of Aphanomyces invadans NJM9701.</title>
        <authorList>
            <consortium name="The Broad Institute Genomics Platform"/>
            <person name="Russ C."/>
            <person name="Tyler B."/>
            <person name="van West P."/>
            <person name="Dieguez-Uribeondo J."/>
            <person name="Young S.K."/>
            <person name="Zeng Q."/>
            <person name="Gargeya S."/>
            <person name="Fitzgerald M."/>
            <person name="Abouelleil A."/>
            <person name="Alvarado L."/>
            <person name="Chapman S.B."/>
            <person name="Gainer-Dewar J."/>
            <person name="Goldberg J."/>
            <person name="Griggs A."/>
            <person name="Gujja S."/>
            <person name="Hansen M."/>
            <person name="Howarth C."/>
            <person name="Imamovic A."/>
            <person name="Ireland A."/>
            <person name="Larimer J."/>
            <person name="McCowan C."/>
            <person name="Murphy C."/>
            <person name="Pearson M."/>
            <person name="Poon T.W."/>
            <person name="Priest M."/>
            <person name="Roberts A."/>
            <person name="Saif S."/>
            <person name="Shea T."/>
            <person name="Sykes S."/>
            <person name="Wortman J."/>
            <person name="Nusbaum C."/>
            <person name="Birren B."/>
        </authorList>
    </citation>
    <scope>NUCLEOTIDE SEQUENCE [LARGE SCALE GENOMIC DNA]</scope>
    <source>
        <strain evidence="3">NJM9701</strain>
    </source>
</reference>
<feature type="compositionally biased region" description="Low complexity" evidence="1">
    <location>
        <begin position="58"/>
        <end position="71"/>
    </location>
</feature>
<proteinExistence type="predicted"/>
<dbReference type="GeneID" id="20087814"/>
<keyword evidence="2" id="KW-0812">Transmembrane</keyword>
<keyword evidence="2" id="KW-1133">Transmembrane helix</keyword>
<feature type="compositionally biased region" description="Low complexity" evidence="1">
    <location>
        <begin position="145"/>
        <end position="159"/>
    </location>
</feature>
<feature type="region of interest" description="Disordered" evidence="1">
    <location>
        <begin position="133"/>
        <end position="159"/>
    </location>
</feature>
<keyword evidence="2" id="KW-0472">Membrane</keyword>
<evidence type="ECO:0000256" key="1">
    <source>
        <dbReference type="SAM" id="MobiDB-lite"/>
    </source>
</evidence>
<feature type="transmembrane region" description="Helical" evidence="2">
    <location>
        <begin position="161"/>
        <end position="183"/>
    </location>
</feature>
<dbReference type="AlphaFoldDB" id="A0A024TR74"/>
<accession>A0A024TR74</accession>
<dbReference type="EMBL" id="KI913978">
    <property type="protein sequence ID" value="ETV96131.1"/>
    <property type="molecule type" value="Genomic_DNA"/>
</dbReference>